<evidence type="ECO:0000256" key="15">
    <source>
        <dbReference type="ARBA" id="ARBA00048545"/>
    </source>
</evidence>
<accession>A0ABD0Z221</accession>
<evidence type="ECO:0000256" key="5">
    <source>
        <dbReference type="ARBA" id="ARBA00022676"/>
    </source>
</evidence>
<comment type="pathway">
    <text evidence="1 16">Purine metabolism; IMP biosynthesis via de novo pathway; N(1)-(5-phospho-D-ribosyl)glycinamide from 5-phospho-alpha-D-ribose 1-diphosphate: step 1/2.</text>
</comment>
<keyword evidence="10" id="KW-0315">Glutamine amidotransferase</keyword>
<evidence type="ECO:0000256" key="2">
    <source>
        <dbReference type="ARBA" id="ARBA00010138"/>
    </source>
</evidence>
<dbReference type="GO" id="GO:0006164">
    <property type="term" value="P:purine nucleotide biosynthetic process"/>
    <property type="evidence" value="ECO:0007669"/>
    <property type="project" value="UniProtKB-KW"/>
</dbReference>
<dbReference type="Gene3D" id="3.40.50.2020">
    <property type="match status" value="1"/>
</dbReference>
<dbReference type="FunFam" id="3.60.20.10:FF:000047">
    <property type="entry name" value="Amidophosphoribosyltransferase"/>
    <property type="match status" value="1"/>
</dbReference>
<evidence type="ECO:0000259" key="20">
    <source>
        <dbReference type="PROSITE" id="PS51278"/>
    </source>
</evidence>
<keyword evidence="11 19" id="KW-0408">Iron</keyword>
<feature type="domain" description="Glutamine amidotransferase type-2" evidence="20">
    <location>
        <begin position="8"/>
        <end position="255"/>
    </location>
</feature>
<dbReference type="SUPFAM" id="SSF53271">
    <property type="entry name" value="PRTase-like"/>
    <property type="match status" value="1"/>
</dbReference>
<feature type="binding site" evidence="18">
    <location>
        <position position="321"/>
    </location>
    <ligand>
        <name>Mg(2+)</name>
        <dbReference type="ChEBI" id="CHEBI:18420"/>
    </ligand>
</feature>
<evidence type="ECO:0000256" key="16">
    <source>
        <dbReference type="PIRNR" id="PIRNR000485"/>
    </source>
</evidence>
<dbReference type="GO" id="GO:0004044">
    <property type="term" value="F:amidophosphoribosyltransferase activity"/>
    <property type="evidence" value="ECO:0007669"/>
    <property type="project" value="UniProtKB-EC"/>
</dbReference>
<feature type="binding site" evidence="19">
    <location>
        <position position="420"/>
    </location>
    <ligand>
        <name>[4Fe-4S] cluster</name>
        <dbReference type="ChEBI" id="CHEBI:49883"/>
    </ligand>
</feature>
<dbReference type="InterPro" id="IPR005854">
    <property type="entry name" value="PurF"/>
</dbReference>
<keyword evidence="4" id="KW-0004">4Fe-4S</keyword>
<keyword evidence="7 18" id="KW-0479">Metal-binding</keyword>
<dbReference type="InterPro" id="IPR000836">
    <property type="entry name" value="PRTase_dom"/>
</dbReference>
<feature type="binding site" evidence="18">
    <location>
        <position position="383"/>
    </location>
    <ligand>
        <name>Mg(2+)</name>
        <dbReference type="ChEBI" id="CHEBI:18420"/>
    </ligand>
</feature>
<keyword evidence="8 16" id="KW-0658">Purine biosynthesis</keyword>
<evidence type="ECO:0000256" key="3">
    <source>
        <dbReference type="ARBA" id="ARBA00011941"/>
    </source>
</evidence>
<dbReference type="GO" id="GO:0046872">
    <property type="term" value="F:metal ion binding"/>
    <property type="evidence" value="ECO:0007669"/>
    <property type="project" value="UniProtKB-KW"/>
</dbReference>
<feature type="active site" description="Nucleophile" evidence="17">
    <location>
        <position position="8"/>
    </location>
</feature>
<dbReference type="CDD" id="cd00715">
    <property type="entry name" value="GPATase_N"/>
    <property type="match status" value="1"/>
</dbReference>
<feature type="binding site" evidence="18">
    <location>
        <position position="384"/>
    </location>
    <ligand>
        <name>Mg(2+)</name>
        <dbReference type="ChEBI" id="CHEBI:18420"/>
    </ligand>
</feature>
<evidence type="ECO:0000256" key="1">
    <source>
        <dbReference type="ARBA" id="ARBA00005209"/>
    </source>
</evidence>
<feature type="binding site" evidence="19">
    <location>
        <position position="274"/>
    </location>
    <ligand>
        <name>[4Fe-4S] cluster</name>
        <dbReference type="ChEBI" id="CHEBI:49883"/>
    </ligand>
</feature>
<evidence type="ECO:0000256" key="11">
    <source>
        <dbReference type="ARBA" id="ARBA00023004"/>
    </source>
</evidence>
<comment type="cofactor">
    <cofactor evidence="18">
        <name>Mg(2+)</name>
        <dbReference type="ChEBI" id="CHEBI:18420"/>
    </cofactor>
    <text evidence="18">Binds 1 Mg(2+) ion per subunit.</text>
</comment>
<protein>
    <recommendedName>
        <fullName evidence="13 16">Amidophosphoribosyltransferase</fullName>
        <shortName evidence="16">ATase</shortName>
        <ecNumber evidence="3 16">2.4.2.14</ecNumber>
    </recommendedName>
    <alternativeName>
        <fullName evidence="14 16">Glutamine phosphoribosylpyrophosphate amidotransferase</fullName>
    </alternativeName>
</protein>
<dbReference type="NCBIfam" id="TIGR01134">
    <property type="entry name" value="purF"/>
    <property type="match status" value="1"/>
</dbReference>
<dbReference type="EMBL" id="JBFDAA010000006">
    <property type="protein sequence ID" value="KAL1131548.1"/>
    <property type="molecule type" value="Genomic_DNA"/>
</dbReference>
<organism evidence="21 22">
    <name type="scientific">Ranatra chinensis</name>
    <dbReference type="NCBI Taxonomy" id="642074"/>
    <lineage>
        <taxon>Eukaryota</taxon>
        <taxon>Metazoa</taxon>
        <taxon>Ecdysozoa</taxon>
        <taxon>Arthropoda</taxon>
        <taxon>Hexapoda</taxon>
        <taxon>Insecta</taxon>
        <taxon>Pterygota</taxon>
        <taxon>Neoptera</taxon>
        <taxon>Paraneoptera</taxon>
        <taxon>Hemiptera</taxon>
        <taxon>Heteroptera</taxon>
        <taxon>Panheteroptera</taxon>
        <taxon>Nepomorpha</taxon>
        <taxon>Nepidae</taxon>
        <taxon>Ranatrinae</taxon>
        <taxon>Ranatra</taxon>
    </lineage>
</organism>
<evidence type="ECO:0000256" key="19">
    <source>
        <dbReference type="PIRSR" id="PIRSR000485-3"/>
    </source>
</evidence>
<evidence type="ECO:0000256" key="8">
    <source>
        <dbReference type="ARBA" id="ARBA00022755"/>
    </source>
</evidence>
<sequence>MTGMRHECGVFGCMASKPWPTQIDVGQVICLGLVALQHRGQESAGIVTSEGDCAKHFHIKKGMGMINTVFNDDSMKKLTGNLGIGHTRYSTSAASEEVNCQPFVVHSAHGVMAVAHNGEIVNSQALRKMVLSRGVGLSTHSDSELITQALCLNPPEGEVNGPDWPARIRHVMQLAPLSYSLVIMLRDRIYAVRDPYGNRPLCIGKIVPVNQAGGKNHSQDAEGWVVSSESCGFLSIGARYVREVYPGEIVELTDTGFRKISIVERPDNRPQAFCIFEYVYFARSDSIFEGQMVYSVRMRCGQVLAREAFIEADLVSSVPESGTAAAHGFSRESGIPFAEVLCKNRYVGRTFIQPSTRLRQLGVAKKFGALSENLANKRIILIDDSIVRGNTIGPIVKLLKDAGAKEVHVRIASPPLQYPCYMGINIPTREELIANKMDNVKLAKHTGADSLAYLSVGGLVEAVRWNIKNKDSSQLGHCTACLTGEYPESLEW</sequence>
<dbReference type="Pfam" id="PF13522">
    <property type="entry name" value="GATase_6"/>
    <property type="match status" value="1"/>
</dbReference>
<dbReference type="GO" id="GO:0051539">
    <property type="term" value="F:4 iron, 4 sulfur cluster binding"/>
    <property type="evidence" value="ECO:0007669"/>
    <property type="project" value="UniProtKB-KW"/>
</dbReference>
<reference evidence="21 22" key="1">
    <citation type="submission" date="2024-07" db="EMBL/GenBank/DDBJ databases">
        <title>Chromosome-level genome assembly of the water stick insect Ranatra chinensis (Heteroptera: Nepidae).</title>
        <authorList>
            <person name="Liu X."/>
        </authorList>
    </citation>
    <scope>NUCLEOTIDE SEQUENCE [LARGE SCALE GENOMIC DNA]</scope>
    <source>
        <strain evidence="21">Cailab_2021Rc</strain>
        <tissue evidence="21">Muscle</tissue>
    </source>
</reference>
<dbReference type="PANTHER" id="PTHR11907">
    <property type="entry name" value="AMIDOPHOSPHORIBOSYLTRANSFERASE"/>
    <property type="match status" value="1"/>
</dbReference>
<evidence type="ECO:0000256" key="4">
    <source>
        <dbReference type="ARBA" id="ARBA00022485"/>
    </source>
</evidence>
<keyword evidence="5 16" id="KW-0328">Glycosyltransferase</keyword>
<comment type="catalytic activity">
    <reaction evidence="15">
        <text>5-phospho-beta-D-ribosylamine + L-glutamate + diphosphate = 5-phospho-alpha-D-ribose 1-diphosphate + L-glutamine + H2O</text>
        <dbReference type="Rhea" id="RHEA:14905"/>
        <dbReference type="ChEBI" id="CHEBI:15377"/>
        <dbReference type="ChEBI" id="CHEBI:29985"/>
        <dbReference type="ChEBI" id="CHEBI:33019"/>
        <dbReference type="ChEBI" id="CHEBI:58017"/>
        <dbReference type="ChEBI" id="CHEBI:58359"/>
        <dbReference type="ChEBI" id="CHEBI:58681"/>
        <dbReference type="EC" id="2.4.2.14"/>
    </reaction>
    <physiologicalReaction direction="right-to-left" evidence="15">
        <dbReference type="Rhea" id="RHEA:14907"/>
    </physiologicalReaction>
</comment>
<dbReference type="EC" id="2.4.2.14" evidence="3 16"/>
<dbReference type="Gene3D" id="3.60.20.10">
    <property type="entry name" value="Glutamine Phosphoribosylpyrophosphate, subunit 1, domain 1"/>
    <property type="match status" value="1"/>
</dbReference>
<feature type="binding site" evidence="19">
    <location>
        <position position="478"/>
    </location>
    <ligand>
        <name>[4Fe-4S] cluster</name>
        <dbReference type="ChEBI" id="CHEBI:49883"/>
    </ligand>
</feature>
<evidence type="ECO:0000256" key="10">
    <source>
        <dbReference type="ARBA" id="ARBA00022962"/>
    </source>
</evidence>
<dbReference type="SUPFAM" id="SSF56235">
    <property type="entry name" value="N-terminal nucleophile aminohydrolases (Ntn hydrolases)"/>
    <property type="match status" value="1"/>
</dbReference>
<evidence type="ECO:0000256" key="17">
    <source>
        <dbReference type="PIRSR" id="PIRSR000485-1"/>
    </source>
</evidence>
<dbReference type="PIRSF" id="PIRSF000485">
    <property type="entry name" value="Amd_phspho_trans"/>
    <property type="match status" value="1"/>
</dbReference>
<keyword evidence="6 16" id="KW-0808">Transferase</keyword>
<evidence type="ECO:0000256" key="6">
    <source>
        <dbReference type="ARBA" id="ARBA00022679"/>
    </source>
</evidence>
<dbReference type="InterPro" id="IPR017932">
    <property type="entry name" value="GATase_2_dom"/>
</dbReference>
<evidence type="ECO:0000256" key="14">
    <source>
        <dbReference type="ARBA" id="ARBA00033776"/>
    </source>
</evidence>
<comment type="caution">
    <text evidence="21">The sequence shown here is derived from an EMBL/GenBank/DDBJ whole genome shotgun (WGS) entry which is preliminary data.</text>
</comment>
<keyword evidence="12 19" id="KW-0411">Iron-sulfur</keyword>
<dbReference type="InterPro" id="IPR029055">
    <property type="entry name" value="Ntn_hydrolases_N"/>
</dbReference>
<dbReference type="CDD" id="cd06223">
    <property type="entry name" value="PRTases_typeI"/>
    <property type="match status" value="1"/>
</dbReference>
<evidence type="ECO:0000256" key="12">
    <source>
        <dbReference type="ARBA" id="ARBA00023014"/>
    </source>
</evidence>
<evidence type="ECO:0000256" key="9">
    <source>
        <dbReference type="ARBA" id="ARBA00022842"/>
    </source>
</evidence>
<dbReference type="Proteomes" id="UP001558652">
    <property type="component" value="Unassembled WGS sequence"/>
</dbReference>
<evidence type="ECO:0000313" key="22">
    <source>
        <dbReference type="Proteomes" id="UP001558652"/>
    </source>
</evidence>
<dbReference type="HAMAP" id="MF_01931">
    <property type="entry name" value="PurF"/>
    <property type="match status" value="1"/>
</dbReference>
<dbReference type="InterPro" id="IPR029057">
    <property type="entry name" value="PRTase-like"/>
</dbReference>
<evidence type="ECO:0000256" key="7">
    <source>
        <dbReference type="ARBA" id="ARBA00022723"/>
    </source>
</evidence>
<evidence type="ECO:0000256" key="13">
    <source>
        <dbReference type="ARBA" id="ARBA00033770"/>
    </source>
</evidence>
<evidence type="ECO:0000313" key="21">
    <source>
        <dbReference type="EMBL" id="KAL1131548.1"/>
    </source>
</evidence>
<gene>
    <name evidence="21" type="ORF">AAG570_011165</name>
</gene>
<feature type="binding site" evidence="19">
    <location>
        <position position="481"/>
    </location>
    <ligand>
        <name>[4Fe-4S] cluster</name>
        <dbReference type="ChEBI" id="CHEBI:49883"/>
    </ligand>
</feature>
<keyword evidence="22" id="KW-1185">Reference proteome</keyword>
<name>A0ABD0Z221_9HEMI</name>
<keyword evidence="9 18" id="KW-0460">Magnesium</keyword>
<evidence type="ECO:0000256" key="18">
    <source>
        <dbReference type="PIRSR" id="PIRSR000485-2"/>
    </source>
</evidence>
<proteinExistence type="inferred from homology"/>
<dbReference type="InterPro" id="IPR035584">
    <property type="entry name" value="PurF_N"/>
</dbReference>
<comment type="similarity">
    <text evidence="2 16">In the C-terminal section; belongs to the purine/pyrimidine phosphoribosyltransferase family.</text>
</comment>
<dbReference type="AlphaFoldDB" id="A0ABD0Z221"/>
<dbReference type="PROSITE" id="PS51278">
    <property type="entry name" value="GATASE_TYPE_2"/>
    <property type="match status" value="1"/>
</dbReference>
<comment type="cofactor">
    <cofactor evidence="19">
        <name>[4Fe-4S] cluster</name>
        <dbReference type="ChEBI" id="CHEBI:49883"/>
    </cofactor>
    <text evidence="19">Binds 1 [4Fe-4S] cluster per subunit.</text>
</comment>